<keyword evidence="4" id="KW-1185">Reference proteome</keyword>
<dbReference type="EMBL" id="BPQB01000107">
    <property type="protein sequence ID" value="GJE99349.1"/>
    <property type="molecule type" value="Genomic_DNA"/>
</dbReference>
<evidence type="ECO:0000313" key="3">
    <source>
        <dbReference type="EMBL" id="GJE99349.1"/>
    </source>
</evidence>
<protein>
    <submittedName>
        <fullName evidence="3">Uncharacterized protein</fullName>
    </submittedName>
</protein>
<gene>
    <name evidence="3" type="ORF">PsYK624_156030</name>
</gene>
<name>A0A9P3GTF2_9APHY</name>
<feature type="coiled-coil region" evidence="1">
    <location>
        <begin position="20"/>
        <end position="75"/>
    </location>
</feature>
<evidence type="ECO:0000313" key="4">
    <source>
        <dbReference type="Proteomes" id="UP000703269"/>
    </source>
</evidence>
<evidence type="ECO:0000256" key="1">
    <source>
        <dbReference type="SAM" id="Coils"/>
    </source>
</evidence>
<sequence>MSGAPSPVPLLPPPDLETTVQQLRHANDELQRRRADAEKDRELFRDLYNKASAHAGEVTAENTLLQERAERAEQRLADGLAMVRATFDTRVRALEAENAQLAGLNRILVAKDVRTHGDDIRRRAAEQEGLAVENQTLRAELAELRLDYRRMERLLEQLGEKELEQLSEQEEEIKQKLETPTPSDTLPASTKIETVVKTETVITQ</sequence>
<comment type="caution">
    <text evidence="3">The sequence shown here is derived from an EMBL/GenBank/DDBJ whole genome shotgun (WGS) entry which is preliminary data.</text>
</comment>
<dbReference type="AlphaFoldDB" id="A0A9P3GTF2"/>
<accession>A0A9P3GTF2</accession>
<keyword evidence="1" id="KW-0175">Coiled coil</keyword>
<dbReference type="Proteomes" id="UP000703269">
    <property type="component" value="Unassembled WGS sequence"/>
</dbReference>
<evidence type="ECO:0000256" key="2">
    <source>
        <dbReference type="SAM" id="MobiDB-lite"/>
    </source>
</evidence>
<dbReference type="OrthoDB" id="3647690at2759"/>
<organism evidence="3 4">
    <name type="scientific">Phanerochaete sordida</name>
    <dbReference type="NCBI Taxonomy" id="48140"/>
    <lineage>
        <taxon>Eukaryota</taxon>
        <taxon>Fungi</taxon>
        <taxon>Dikarya</taxon>
        <taxon>Basidiomycota</taxon>
        <taxon>Agaricomycotina</taxon>
        <taxon>Agaricomycetes</taxon>
        <taxon>Polyporales</taxon>
        <taxon>Phanerochaetaceae</taxon>
        <taxon>Phanerochaete</taxon>
    </lineage>
</organism>
<feature type="region of interest" description="Disordered" evidence="2">
    <location>
        <begin position="165"/>
        <end position="189"/>
    </location>
</feature>
<reference evidence="3 4" key="1">
    <citation type="submission" date="2021-08" db="EMBL/GenBank/DDBJ databases">
        <title>Draft Genome Sequence of Phanerochaete sordida strain YK-624.</title>
        <authorList>
            <person name="Mori T."/>
            <person name="Dohra H."/>
            <person name="Suzuki T."/>
            <person name="Kawagishi H."/>
            <person name="Hirai H."/>
        </authorList>
    </citation>
    <scope>NUCLEOTIDE SEQUENCE [LARGE SCALE GENOMIC DNA]</scope>
    <source>
        <strain evidence="3 4">YK-624</strain>
    </source>
</reference>
<proteinExistence type="predicted"/>